<feature type="domain" description="BTB" evidence="1">
    <location>
        <begin position="23"/>
        <end position="90"/>
    </location>
</feature>
<dbReference type="InterPro" id="IPR011333">
    <property type="entry name" value="SKP1/BTB/POZ_sf"/>
</dbReference>
<sequence>MQSLPFEDFGASLKNYFNNTTLSDATIRCGGRFFSVHSLVLFCHSEYFKKELDGPWKESLGREIHILDFAPPVVEAMILFFYHFDYDSKDSSSEMSFHAKVYQIADKYGIEALKKLAATKYRASVEAGWEMESFPEAIALTYTTTPSADRGLRDIAVEVAFKHIGPLMGQDAFCGMLSENPDVAADVIRFMHGQMGMAKENKCSGCKRVFLIAAIEPRDGPFHFCPKCKTANYGWR</sequence>
<gene>
    <name evidence="2" type="ORF">FPHYL_5685</name>
</gene>
<evidence type="ECO:0000313" key="2">
    <source>
        <dbReference type="EMBL" id="KAF5562491.1"/>
    </source>
</evidence>
<dbReference type="SUPFAM" id="SSF54695">
    <property type="entry name" value="POZ domain"/>
    <property type="match status" value="1"/>
</dbReference>
<dbReference type="InterPro" id="IPR000210">
    <property type="entry name" value="BTB/POZ_dom"/>
</dbReference>
<evidence type="ECO:0000259" key="1">
    <source>
        <dbReference type="PROSITE" id="PS50097"/>
    </source>
</evidence>
<comment type="caution">
    <text evidence="2">The sequence shown here is derived from an EMBL/GenBank/DDBJ whole genome shotgun (WGS) entry which is preliminary data.</text>
</comment>
<dbReference type="PANTHER" id="PTHR47843">
    <property type="entry name" value="BTB DOMAIN-CONTAINING PROTEIN-RELATED"/>
    <property type="match status" value="1"/>
</dbReference>
<dbReference type="Proteomes" id="UP000582016">
    <property type="component" value="Unassembled WGS sequence"/>
</dbReference>
<name>A0A8H5NDC3_9HYPO</name>
<reference evidence="2 3" key="1">
    <citation type="submission" date="2020-05" db="EMBL/GenBank/DDBJ databases">
        <title>Identification and distribution of gene clusters putatively required for synthesis of sphingolipid metabolism inhibitors in phylogenetically diverse species of the filamentous fungus Fusarium.</title>
        <authorList>
            <person name="Kim H.-S."/>
            <person name="Busman M."/>
            <person name="Brown D.W."/>
            <person name="Divon H."/>
            <person name="Uhlig S."/>
            <person name="Proctor R.H."/>
        </authorList>
    </citation>
    <scope>NUCLEOTIDE SEQUENCE [LARGE SCALE GENOMIC DNA]</scope>
    <source>
        <strain evidence="2 3">NRRL 13617</strain>
    </source>
</reference>
<keyword evidence="3" id="KW-1185">Reference proteome</keyword>
<evidence type="ECO:0000313" key="3">
    <source>
        <dbReference type="Proteomes" id="UP000582016"/>
    </source>
</evidence>
<dbReference type="PROSITE" id="PS50097">
    <property type="entry name" value="BTB"/>
    <property type="match status" value="1"/>
</dbReference>
<dbReference type="OrthoDB" id="6359816at2759"/>
<dbReference type="Pfam" id="PF00651">
    <property type="entry name" value="BTB"/>
    <property type="match status" value="1"/>
</dbReference>
<dbReference type="CDD" id="cd18186">
    <property type="entry name" value="BTB_POZ_ZBTB_KLHL-like"/>
    <property type="match status" value="1"/>
</dbReference>
<accession>A0A8H5NDC3</accession>
<dbReference type="AlphaFoldDB" id="A0A8H5NDC3"/>
<dbReference type="Gene3D" id="3.30.710.10">
    <property type="entry name" value="Potassium Channel Kv1.1, Chain A"/>
    <property type="match status" value="1"/>
</dbReference>
<proteinExistence type="predicted"/>
<dbReference type="PANTHER" id="PTHR47843:SF5">
    <property type="entry name" value="BTB_POZ DOMAIN PROTEIN"/>
    <property type="match status" value="1"/>
</dbReference>
<protein>
    <submittedName>
        <fullName evidence="2">ARM repeat protein</fullName>
    </submittedName>
</protein>
<dbReference type="EMBL" id="JAAOAQ010000187">
    <property type="protein sequence ID" value="KAF5562491.1"/>
    <property type="molecule type" value="Genomic_DNA"/>
</dbReference>
<dbReference type="SMART" id="SM00225">
    <property type="entry name" value="BTB"/>
    <property type="match status" value="1"/>
</dbReference>
<organism evidence="2 3">
    <name type="scientific">Fusarium phyllophilum</name>
    <dbReference type="NCBI Taxonomy" id="47803"/>
    <lineage>
        <taxon>Eukaryota</taxon>
        <taxon>Fungi</taxon>
        <taxon>Dikarya</taxon>
        <taxon>Ascomycota</taxon>
        <taxon>Pezizomycotina</taxon>
        <taxon>Sordariomycetes</taxon>
        <taxon>Hypocreomycetidae</taxon>
        <taxon>Hypocreales</taxon>
        <taxon>Nectriaceae</taxon>
        <taxon>Fusarium</taxon>
        <taxon>Fusarium fujikuroi species complex</taxon>
    </lineage>
</organism>